<reference evidence="7 8" key="1">
    <citation type="submission" date="2018-12" db="EMBL/GenBank/DDBJ databases">
        <authorList>
            <consortium name="Pathogen Informatics"/>
        </authorList>
    </citation>
    <scope>NUCLEOTIDE SEQUENCE [LARGE SCALE GENOMIC DNA]</scope>
    <source>
        <strain evidence="7 8">NCTC934</strain>
    </source>
</reference>
<evidence type="ECO:0000313" key="7">
    <source>
        <dbReference type="EMBL" id="VEH71781.1"/>
    </source>
</evidence>
<evidence type="ECO:0000256" key="1">
    <source>
        <dbReference type="ARBA" id="ARBA00010716"/>
    </source>
</evidence>
<protein>
    <submittedName>
        <fullName evidence="7">N-acetylglucosamine-6-phosphate deacetylase</fullName>
        <ecNumber evidence="7">3.5.1.25</ecNumber>
    </submittedName>
</protein>
<dbReference type="SUPFAM" id="SSF51556">
    <property type="entry name" value="Metallo-dependent hydrolases"/>
    <property type="match status" value="1"/>
</dbReference>
<feature type="domain" description="Amidohydrolase-related" evidence="6">
    <location>
        <begin position="80"/>
        <end position="393"/>
    </location>
</feature>
<comment type="similarity">
    <text evidence="1 5">Belongs to the metallo-dependent hydrolases superfamily. NagA family.</text>
</comment>
<evidence type="ECO:0000256" key="2">
    <source>
        <dbReference type="ARBA" id="ARBA00022723"/>
    </source>
</evidence>
<dbReference type="EMBL" id="LR134408">
    <property type="protein sequence ID" value="VEH71781.1"/>
    <property type="molecule type" value="Genomic_DNA"/>
</dbReference>
<dbReference type="InterPro" id="IPR011059">
    <property type="entry name" value="Metal-dep_hydrolase_composite"/>
</dbReference>
<accession>A0ABY6TAA2</accession>
<keyword evidence="2" id="KW-0479">Metal-binding</keyword>
<keyword evidence="8" id="KW-1185">Reference proteome</keyword>
<evidence type="ECO:0000259" key="6">
    <source>
        <dbReference type="Pfam" id="PF01979"/>
    </source>
</evidence>
<dbReference type="InterPro" id="IPR006680">
    <property type="entry name" value="Amidohydro-rel"/>
</dbReference>
<dbReference type="Proteomes" id="UP000280707">
    <property type="component" value="Chromosome"/>
</dbReference>
<dbReference type="PIRSF" id="PIRSF038994">
    <property type="entry name" value="NagA"/>
    <property type="match status" value="1"/>
</dbReference>
<evidence type="ECO:0000256" key="5">
    <source>
        <dbReference type="PIRNR" id="PIRNR038994"/>
    </source>
</evidence>
<dbReference type="PANTHER" id="PTHR11113">
    <property type="entry name" value="N-ACETYLGLUCOSAMINE-6-PHOSPHATE DEACETYLASE"/>
    <property type="match status" value="1"/>
</dbReference>
<sequence length="414" mass="43522">MLRWDIGAFMGRCLPTQQKSERNMQTQTKGRVEGLYIDENVELRAGALNFGGRIEDISFGDVPAAHAAWQSGDPNVLLWVPGFVDLHNHGGNGGSFPNGDYDQCRAAARFHRAHGTTTLIASMVSGTQAELCARAELLATLAEEGDIAGIHMEGPFIAAAKCGAQDPSRIVPGDPDFFRAVIDAARGHLRSITFAPETPAAAELLEVCAEHDIIASLGHTEADYETTLRVMEQAQDLGVTVTGTHLFNAMPPIHHRNPGTVAALLTGSKAGDAGVELIADGVHLADGTVDMAYNRRAFAVTDAMAAAGMADGSYELGSLPVTVTDGVARVDSGAIAGGTSTLAQQFARFAARHGAEEAVRFTSTTAADVLGDKDIGRLAPGKRANLVGLNAHFEPMRVIADGIDITAATDTDSR</sequence>
<evidence type="ECO:0000313" key="8">
    <source>
        <dbReference type="Proteomes" id="UP000280707"/>
    </source>
</evidence>
<proteinExistence type="inferred from homology"/>
<keyword evidence="4 5" id="KW-0119">Carbohydrate metabolism</keyword>
<evidence type="ECO:0000256" key="3">
    <source>
        <dbReference type="ARBA" id="ARBA00022801"/>
    </source>
</evidence>
<evidence type="ECO:0000256" key="4">
    <source>
        <dbReference type="ARBA" id="ARBA00023277"/>
    </source>
</evidence>
<dbReference type="Pfam" id="PF01979">
    <property type="entry name" value="Amidohydro_1"/>
    <property type="match status" value="1"/>
</dbReference>
<dbReference type="Gene3D" id="2.30.40.10">
    <property type="entry name" value="Urease, subunit C, domain 1"/>
    <property type="match status" value="1"/>
</dbReference>
<organism evidence="7 8">
    <name type="scientific">Corynebacterium segmentosum</name>
    <dbReference type="NCBI Taxonomy" id="43990"/>
    <lineage>
        <taxon>Bacteria</taxon>
        <taxon>Bacillati</taxon>
        <taxon>Actinomycetota</taxon>
        <taxon>Actinomycetes</taxon>
        <taxon>Mycobacteriales</taxon>
        <taxon>Corynebacteriaceae</taxon>
        <taxon>Corynebacterium</taxon>
    </lineage>
</organism>
<dbReference type="GO" id="GO:0008448">
    <property type="term" value="F:N-acetylglucosamine-6-phosphate deacetylase activity"/>
    <property type="evidence" value="ECO:0007669"/>
    <property type="project" value="UniProtKB-EC"/>
</dbReference>
<dbReference type="InterPro" id="IPR032466">
    <property type="entry name" value="Metal_Hydrolase"/>
</dbReference>
<dbReference type="EC" id="3.5.1.25" evidence="7"/>
<dbReference type="InterPro" id="IPR003764">
    <property type="entry name" value="GlcNAc_6-P_deAcase"/>
</dbReference>
<dbReference type="Gene3D" id="3.20.20.140">
    <property type="entry name" value="Metal-dependent hydrolases"/>
    <property type="match status" value="1"/>
</dbReference>
<gene>
    <name evidence="7" type="primary">nagA</name>
    <name evidence="7" type="ORF">NCTC934_00031</name>
</gene>
<keyword evidence="3 5" id="KW-0378">Hydrolase</keyword>
<dbReference type="PANTHER" id="PTHR11113:SF14">
    <property type="entry name" value="N-ACETYLGLUCOSAMINE-6-PHOSPHATE DEACETYLASE"/>
    <property type="match status" value="1"/>
</dbReference>
<name>A0ABY6TAA2_9CORY</name>